<keyword evidence="2" id="KW-1185">Reference proteome</keyword>
<dbReference type="EMBL" id="CP060780">
    <property type="protein sequence ID" value="QNP43456.1"/>
    <property type="molecule type" value="Genomic_DNA"/>
</dbReference>
<evidence type="ECO:0000313" key="1">
    <source>
        <dbReference type="EMBL" id="QNP43456.1"/>
    </source>
</evidence>
<evidence type="ECO:0000313" key="2">
    <source>
        <dbReference type="Proteomes" id="UP000516134"/>
    </source>
</evidence>
<accession>A0ABX6T1S7</accession>
<dbReference type="Proteomes" id="UP000516134">
    <property type="component" value="Chromosome"/>
</dbReference>
<reference evidence="1 2" key="1">
    <citation type="submission" date="2020-08" db="EMBL/GenBank/DDBJ databases">
        <title>Genome sequence of Sphingomonas daechungensis KACC 18115T.</title>
        <authorList>
            <person name="Hyun D.-W."/>
            <person name="Bae J.-W."/>
        </authorList>
    </citation>
    <scope>NUCLEOTIDE SEQUENCE [LARGE SCALE GENOMIC DNA]</scope>
    <source>
        <strain evidence="1 2">KACC 18115</strain>
    </source>
</reference>
<gene>
    <name evidence="1" type="ORF">H9L15_01145</name>
</gene>
<name>A0ABX6T1S7_9SPHN</name>
<organism evidence="1 2">
    <name type="scientific">Sphingomonas daechungensis</name>
    <dbReference type="NCBI Taxonomy" id="1176646"/>
    <lineage>
        <taxon>Bacteria</taxon>
        <taxon>Pseudomonadati</taxon>
        <taxon>Pseudomonadota</taxon>
        <taxon>Alphaproteobacteria</taxon>
        <taxon>Sphingomonadales</taxon>
        <taxon>Sphingomonadaceae</taxon>
        <taxon>Sphingomonas</taxon>
    </lineage>
</organism>
<sequence>MDQLDIRDPKREEWAVIFVRALTDNQHQAWTWWCDTILAARWRGW</sequence>
<proteinExistence type="predicted"/>
<dbReference type="RefSeq" id="WP_187714886.1">
    <property type="nucleotide sequence ID" value="NZ_BAABJC010000001.1"/>
</dbReference>
<protein>
    <submittedName>
        <fullName evidence="1">Uncharacterized protein</fullName>
    </submittedName>
</protein>